<protein>
    <submittedName>
        <fullName evidence="1">Uncharacterized protein</fullName>
    </submittedName>
</protein>
<organism evidence="1 2">
    <name type="scientific">Gandjariella thermophila</name>
    <dbReference type="NCBI Taxonomy" id="1931992"/>
    <lineage>
        <taxon>Bacteria</taxon>
        <taxon>Bacillati</taxon>
        <taxon>Actinomycetota</taxon>
        <taxon>Actinomycetes</taxon>
        <taxon>Pseudonocardiales</taxon>
        <taxon>Pseudonocardiaceae</taxon>
        <taxon>Gandjariella</taxon>
    </lineage>
</organism>
<reference evidence="2" key="1">
    <citation type="submission" date="2019-04" db="EMBL/GenBank/DDBJ databases">
        <title>Draft genome sequence of Pseudonocardiaceae bacterium SL3-2-4.</title>
        <authorList>
            <person name="Ningsih F."/>
            <person name="Yokota A."/>
            <person name="Sakai Y."/>
            <person name="Nanatani K."/>
            <person name="Yabe S."/>
            <person name="Oetari A."/>
            <person name="Sjamsuridzal W."/>
        </authorList>
    </citation>
    <scope>NUCLEOTIDE SEQUENCE [LARGE SCALE GENOMIC DNA]</scope>
    <source>
        <strain evidence="2">SL3-2-4</strain>
    </source>
</reference>
<dbReference type="AntiFam" id="ANF00226">
    <property type="entry name" value="Shadow ORF (opposite pknB)"/>
</dbReference>
<keyword evidence="2" id="KW-1185">Reference proteome</keyword>
<gene>
    <name evidence="1" type="ORF">GTS_39510</name>
</gene>
<comment type="caution">
    <text evidence="1">The sequence shown here is derived from an EMBL/GenBank/DDBJ whole genome shotgun (WGS) entry which is preliminary data.</text>
</comment>
<dbReference type="Proteomes" id="UP000298860">
    <property type="component" value="Unassembled WGS sequence"/>
</dbReference>
<evidence type="ECO:0000313" key="1">
    <source>
        <dbReference type="EMBL" id="GDY32318.1"/>
    </source>
</evidence>
<accession>A0A4D4JCD3</accession>
<proteinExistence type="predicted"/>
<evidence type="ECO:0000313" key="2">
    <source>
        <dbReference type="Proteomes" id="UP000298860"/>
    </source>
</evidence>
<dbReference type="AlphaFoldDB" id="A0A4D4JCD3"/>
<sequence>MRWPAQPGHRRLDITADVLGPAGEAFQQHQAERVDVRGRADGLPAHLLGRQVTDRADQLVGRGEPVAAGEQGDAEVGEVGPPVRVQQDVRGFDVAVHHVPGVHVGQRVRDARAQ</sequence>
<name>A0A4D4JCD3_9PSEU</name>
<dbReference type="EMBL" id="BJFL01000023">
    <property type="protein sequence ID" value="GDY32318.1"/>
    <property type="molecule type" value="Genomic_DNA"/>
</dbReference>